<evidence type="ECO:0000256" key="6">
    <source>
        <dbReference type="ARBA" id="ARBA00022837"/>
    </source>
</evidence>
<evidence type="ECO:0000256" key="2">
    <source>
        <dbReference type="ARBA" id="ARBA00022527"/>
    </source>
</evidence>
<evidence type="ECO:0000313" key="11">
    <source>
        <dbReference type="Proteomes" id="UP000222542"/>
    </source>
</evidence>
<evidence type="ECO:0000256" key="3">
    <source>
        <dbReference type="ARBA" id="ARBA00022679"/>
    </source>
</evidence>
<evidence type="ECO:0000256" key="7">
    <source>
        <dbReference type="ARBA" id="ARBA00022840"/>
    </source>
</evidence>
<sequence length="160" mass="18135">MTVLMYFSLTWIYFSFLYAENDQSVFNAVLRSHLNFSSDPWPSAASSAKDLMKKMQISDPRERISTAEVLNHPWMREDGDASDKPLDIAVLSRMKQFCAMNKLKKVALRVGAMSLLFMQIIGLKEMFKSIDTDNSGTITFEELKVGLTKMGTKLSESEAM</sequence>
<keyword evidence="7" id="KW-0067">ATP-binding</keyword>
<evidence type="ECO:0000313" key="10">
    <source>
        <dbReference type="EMBL" id="PHT76354.1"/>
    </source>
</evidence>
<feature type="domain" description="EF-hand" evidence="9">
    <location>
        <begin position="118"/>
        <end position="153"/>
    </location>
</feature>
<feature type="signal peptide" evidence="8">
    <location>
        <begin position="1"/>
        <end position="19"/>
    </location>
</feature>
<evidence type="ECO:0000256" key="1">
    <source>
        <dbReference type="ARBA" id="ARBA00005354"/>
    </source>
</evidence>
<keyword evidence="11" id="KW-1185">Reference proteome</keyword>
<dbReference type="InterPro" id="IPR011009">
    <property type="entry name" value="Kinase-like_dom_sf"/>
</dbReference>
<feature type="chain" id="PRO_5013955387" evidence="8">
    <location>
        <begin position="20"/>
        <end position="160"/>
    </location>
</feature>
<dbReference type="GO" id="GO:0005524">
    <property type="term" value="F:ATP binding"/>
    <property type="evidence" value="ECO:0007669"/>
    <property type="project" value="UniProtKB-KW"/>
</dbReference>
<dbReference type="EMBL" id="AYRZ02000007">
    <property type="protein sequence ID" value="PHT76354.1"/>
    <property type="molecule type" value="Genomic_DNA"/>
</dbReference>
<dbReference type="GO" id="GO:0005509">
    <property type="term" value="F:calcium ion binding"/>
    <property type="evidence" value="ECO:0007669"/>
    <property type="project" value="InterPro"/>
</dbReference>
<proteinExistence type="inferred from homology"/>
<dbReference type="SUPFAM" id="SSF56112">
    <property type="entry name" value="Protein kinase-like (PK-like)"/>
    <property type="match status" value="1"/>
</dbReference>
<dbReference type="Gene3D" id="1.10.238.10">
    <property type="entry name" value="EF-hand"/>
    <property type="match status" value="1"/>
</dbReference>
<dbReference type="SUPFAM" id="SSF47473">
    <property type="entry name" value="EF-hand"/>
    <property type="match status" value="1"/>
</dbReference>
<reference evidence="10 11" key="1">
    <citation type="journal article" date="2014" name="Nat. Genet.">
        <title>Genome sequence of the hot pepper provides insights into the evolution of pungency in Capsicum species.</title>
        <authorList>
            <person name="Kim S."/>
            <person name="Park M."/>
            <person name="Yeom S.I."/>
            <person name="Kim Y.M."/>
            <person name="Lee J.M."/>
            <person name="Lee H.A."/>
            <person name="Seo E."/>
            <person name="Choi J."/>
            <person name="Cheong K."/>
            <person name="Kim K.T."/>
            <person name="Jung K."/>
            <person name="Lee G.W."/>
            <person name="Oh S.K."/>
            <person name="Bae C."/>
            <person name="Kim S.B."/>
            <person name="Lee H.Y."/>
            <person name="Kim S.Y."/>
            <person name="Kim M.S."/>
            <person name="Kang B.C."/>
            <person name="Jo Y.D."/>
            <person name="Yang H.B."/>
            <person name="Jeong H.J."/>
            <person name="Kang W.H."/>
            <person name="Kwon J.K."/>
            <person name="Shin C."/>
            <person name="Lim J.Y."/>
            <person name="Park J.H."/>
            <person name="Huh J.H."/>
            <person name="Kim J.S."/>
            <person name="Kim B.D."/>
            <person name="Cohen O."/>
            <person name="Paran I."/>
            <person name="Suh M.C."/>
            <person name="Lee S.B."/>
            <person name="Kim Y.K."/>
            <person name="Shin Y."/>
            <person name="Noh S.J."/>
            <person name="Park J."/>
            <person name="Seo Y.S."/>
            <person name="Kwon S.Y."/>
            <person name="Kim H.A."/>
            <person name="Park J.M."/>
            <person name="Kim H.J."/>
            <person name="Choi S.B."/>
            <person name="Bosland P.W."/>
            <person name="Reeves G."/>
            <person name="Jo S.H."/>
            <person name="Lee B.W."/>
            <person name="Cho H.T."/>
            <person name="Choi H.S."/>
            <person name="Lee M.S."/>
            <person name="Yu Y."/>
            <person name="Do Choi Y."/>
            <person name="Park B.S."/>
            <person name="van Deynze A."/>
            <person name="Ashrafi H."/>
            <person name="Hill T."/>
            <person name="Kim W.T."/>
            <person name="Pai H.S."/>
            <person name="Ahn H.K."/>
            <person name="Yeam I."/>
            <person name="Giovannoni J.J."/>
            <person name="Rose J.K."/>
            <person name="Sorensen I."/>
            <person name="Lee S.J."/>
            <person name="Kim R.W."/>
            <person name="Choi I.Y."/>
            <person name="Choi B.S."/>
            <person name="Lim J.S."/>
            <person name="Lee Y.H."/>
            <person name="Choi D."/>
        </authorList>
    </citation>
    <scope>NUCLEOTIDE SEQUENCE [LARGE SCALE GENOMIC DNA]</scope>
    <source>
        <strain evidence="11">cv. CM334</strain>
    </source>
</reference>
<dbReference type="InterPro" id="IPR002048">
    <property type="entry name" value="EF_hand_dom"/>
</dbReference>
<dbReference type="Pfam" id="PF00036">
    <property type="entry name" value="EF-hand_1"/>
    <property type="match status" value="1"/>
</dbReference>
<dbReference type="InterPro" id="IPR011992">
    <property type="entry name" value="EF-hand-dom_pair"/>
</dbReference>
<dbReference type="OMA" id="MQARETR"/>
<comment type="caution">
    <text evidence="10">The sequence shown here is derived from an EMBL/GenBank/DDBJ whole genome shotgun (WGS) entry which is preliminary data.</text>
</comment>
<evidence type="ECO:0000259" key="9">
    <source>
        <dbReference type="PROSITE" id="PS50222"/>
    </source>
</evidence>
<dbReference type="CDD" id="cd00051">
    <property type="entry name" value="EFh"/>
    <property type="match status" value="1"/>
</dbReference>
<gene>
    <name evidence="10" type="ORF">T459_19876</name>
</gene>
<dbReference type="PROSITE" id="PS50222">
    <property type="entry name" value="EF_HAND_2"/>
    <property type="match status" value="1"/>
</dbReference>
<evidence type="ECO:0000256" key="5">
    <source>
        <dbReference type="ARBA" id="ARBA00022777"/>
    </source>
</evidence>
<keyword evidence="3" id="KW-0808">Transferase</keyword>
<dbReference type="Gene3D" id="1.10.510.10">
    <property type="entry name" value="Transferase(Phosphotransferase) domain 1"/>
    <property type="match status" value="1"/>
</dbReference>
<evidence type="ECO:0000256" key="8">
    <source>
        <dbReference type="SAM" id="SignalP"/>
    </source>
</evidence>
<name>A0A2G2Z324_CAPAN</name>
<accession>A0A2G2Z324</accession>
<organism evidence="10 11">
    <name type="scientific">Capsicum annuum</name>
    <name type="common">Capsicum pepper</name>
    <dbReference type="NCBI Taxonomy" id="4072"/>
    <lineage>
        <taxon>Eukaryota</taxon>
        <taxon>Viridiplantae</taxon>
        <taxon>Streptophyta</taxon>
        <taxon>Embryophyta</taxon>
        <taxon>Tracheophyta</taxon>
        <taxon>Spermatophyta</taxon>
        <taxon>Magnoliopsida</taxon>
        <taxon>eudicotyledons</taxon>
        <taxon>Gunneridae</taxon>
        <taxon>Pentapetalae</taxon>
        <taxon>asterids</taxon>
        <taxon>lamiids</taxon>
        <taxon>Solanales</taxon>
        <taxon>Solanaceae</taxon>
        <taxon>Solanoideae</taxon>
        <taxon>Capsiceae</taxon>
        <taxon>Capsicum</taxon>
    </lineage>
</organism>
<dbReference type="Gramene" id="PHT76354">
    <property type="protein sequence ID" value="PHT76354"/>
    <property type="gene ID" value="T459_19876"/>
</dbReference>
<dbReference type="Proteomes" id="UP000222542">
    <property type="component" value="Unassembled WGS sequence"/>
</dbReference>
<dbReference type="InterPro" id="IPR050205">
    <property type="entry name" value="CDPK_Ser/Thr_kinases"/>
</dbReference>
<dbReference type="PROSITE" id="PS00018">
    <property type="entry name" value="EF_HAND_1"/>
    <property type="match status" value="1"/>
</dbReference>
<dbReference type="InterPro" id="IPR018247">
    <property type="entry name" value="EF_Hand_1_Ca_BS"/>
</dbReference>
<dbReference type="SMART" id="SM00054">
    <property type="entry name" value="EFh"/>
    <property type="match status" value="1"/>
</dbReference>
<dbReference type="AlphaFoldDB" id="A0A2G2Z324"/>
<reference evidence="10 11" key="2">
    <citation type="journal article" date="2017" name="Genome Biol.">
        <title>New reference genome sequences of hot pepper reveal the massive evolution of plant disease-resistance genes by retroduplication.</title>
        <authorList>
            <person name="Kim S."/>
            <person name="Park J."/>
            <person name="Yeom S.I."/>
            <person name="Kim Y.M."/>
            <person name="Seo E."/>
            <person name="Kim K.T."/>
            <person name="Kim M.S."/>
            <person name="Lee J.M."/>
            <person name="Cheong K."/>
            <person name="Shin H.S."/>
            <person name="Kim S.B."/>
            <person name="Han K."/>
            <person name="Lee J."/>
            <person name="Park M."/>
            <person name="Lee H.A."/>
            <person name="Lee H.Y."/>
            <person name="Lee Y."/>
            <person name="Oh S."/>
            <person name="Lee J.H."/>
            <person name="Choi E."/>
            <person name="Choi E."/>
            <person name="Lee S.E."/>
            <person name="Jeon J."/>
            <person name="Kim H."/>
            <person name="Choi G."/>
            <person name="Song H."/>
            <person name="Lee J."/>
            <person name="Lee S.C."/>
            <person name="Kwon J.K."/>
            <person name="Lee H.Y."/>
            <person name="Koo N."/>
            <person name="Hong Y."/>
            <person name="Kim R.W."/>
            <person name="Kang W.H."/>
            <person name="Huh J.H."/>
            <person name="Kang B.C."/>
            <person name="Yang T.J."/>
            <person name="Lee Y.H."/>
            <person name="Bennetzen J.L."/>
            <person name="Choi D."/>
        </authorList>
    </citation>
    <scope>NUCLEOTIDE SEQUENCE [LARGE SCALE GENOMIC DNA]</scope>
    <source>
        <strain evidence="11">cv. CM334</strain>
    </source>
</reference>
<keyword evidence="2" id="KW-0723">Serine/threonine-protein kinase</keyword>
<keyword evidence="4" id="KW-0547">Nucleotide-binding</keyword>
<evidence type="ECO:0000256" key="4">
    <source>
        <dbReference type="ARBA" id="ARBA00022741"/>
    </source>
</evidence>
<keyword evidence="6" id="KW-0106">Calcium</keyword>
<keyword evidence="5 10" id="KW-0418">Kinase</keyword>
<comment type="similarity">
    <text evidence="1">Belongs to the protein kinase superfamily. CAMK Ser/Thr protein kinase family. CaMK subfamily.</text>
</comment>
<dbReference type="PANTHER" id="PTHR24349">
    <property type="entry name" value="SERINE/THREONINE-PROTEIN KINASE"/>
    <property type="match status" value="1"/>
</dbReference>
<protein>
    <submittedName>
        <fullName evidence="10">Calcium-dependent protein kinase 34</fullName>
    </submittedName>
</protein>
<dbReference type="GO" id="GO:0004674">
    <property type="term" value="F:protein serine/threonine kinase activity"/>
    <property type="evidence" value="ECO:0007669"/>
    <property type="project" value="UniProtKB-KW"/>
</dbReference>
<keyword evidence="8" id="KW-0732">Signal</keyword>